<dbReference type="AlphaFoldDB" id="A0AAD8L5L2"/>
<sequence>MYQCMYVYVLSSSSFRLLSRPQRRTSPDNKTLSLLHLITQNHHSRLFHPSTALLKVHIFPFFHPNSSLLIQKHLLLCYNCEPIVSVSTLIHQTGYGLARSCSTI</sequence>
<proteinExistence type="predicted"/>
<gene>
    <name evidence="1" type="ORF">QVD17_01875</name>
</gene>
<evidence type="ECO:0000313" key="1">
    <source>
        <dbReference type="EMBL" id="KAK1436100.1"/>
    </source>
</evidence>
<name>A0AAD8L5L2_TARER</name>
<evidence type="ECO:0000313" key="2">
    <source>
        <dbReference type="Proteomes" id="UP001229421"/>
    </source>
</evidence>
<reference evidence="1" key="1">
    <citation type="journal article" date="2023" name="bioRxiv">
        <title>Improved chromosome-level genome assembly for marigold (Tagetes erecta).</title>
        <authorList>
            <person name="Jiang F."/>
            <person name="Yuan L."/>
            <person name="Wang S."/>
            <person name="Wang H."/>
            <person name="Xu D."/>
            <person name="Wang A."/>
            <person name="Fan W."/>
        </authorList>
    </citation>
    <scope>NUCLEOTIDE SEQUENCE</scope>
    <source>
        <strain evidence="1">WSJ</strain>
        <tissue evidence="1">Leaf</tissue>
    </source>
</reference>
<protein>
    <submittedName>
        <fullName evidence="1">Uncharacterized protein</fullName>
    </submittedName>
</protein>
<accession>A0AAD8L5L2</accession>
<dbReference type="Proteomes" id="UP001229421">
    <property type="component" value="Unassembled WGS sequence"/>
</dbReference>
<comment type="caution">
    <text evidence="1">The sequence shown here is derived from an EMBL/GenBank/DDBJ whole genome shotgun (WGS) entry which is preliminary data.</text>
</comment>
<dbReference type="EMBL" id="JAUHHV010000001">
    <property type="protein sequence ID" value="KAK1436100.1"/>
    <property type="molecule type" value="Genomic_DNA"/>
</dbReference>
<keyword evidence="2" id="KW-1185">Reference proteome</keyword>
<organism evidence="1 2">
    <name type="scientific">Tagetes erecta</name>
    <name type="common">African marigold</name>
    <dbReference type="NCBI Taxonomy" id="13708"/>
    <lineage>
        <taxon>Eukaryota</taxon>
        <taxon>Viridiplantae</taxon>
        <taxon>Streptophyta</taxon>
        <taxon>Embryophyta</taxon>
        <taxon>Tracheophyta</taxon>
        <taxon>Spermatophyta</taxon>
        <taxon>Magnoliopsida</taxon>
        <taxon>eudicotyledons</taxon>
        <taxon>Gunneridae</taxon>
        <taxon>Pentapetalae</taxon>
        <taxon>asterids</taxon>
        <taxon>campanulids</taxon>
        <taxon>Asterales</taxon>
        <taxon>Asteraceae</taxon>
        <taxon>Asteroideae</taxon>
        <taxon>Heliantheae alliance</taxon>
        <taxon>Tageteae</taxon>
        <taxon>Tagetes</taxon>
    </lineage>
</organism>